<evidence type="ECO:0000313" key="1">
    <source>
        <dbReference type="EMBL" id="MBT0772039.1"/>
    </source>
</evidence>
<dbReference type="EMBL" id="JAHBAY010000010">
    <property type="protein sequence ID" value="MBT0772039.1"/>
    <property type="molecule type" value="Genomic_DNA"/>
</dbReference>
<dbReference type="SUPFAM" id="SSF51161">
    <property type="entry name" value="Trimeric LpxA-like enzymes"/>
    <property type="match status" value="1"/>
</dbReference>
<dbReference type="Pfam" id="PF00132">
    <property type="entry name" value="Hexapep"/>
    <property type="match status" value="1"/>
</dbReference>
<keyword evidence="1" id="KW-0012">Acyltransferase</keyword>
<dbReference type="Proteomes" id="UP001197247">
    <property type="component" value="Unassembled WGS sequence"/>
</dbReference>
<proteinExistence type="predicted"/>
<keyword evidence="2" id="KW-1185">Reference proteome</keyword>
<dbReference type="InterPro" id="IPR001451">
    <property type="entry name" value="Hexapep"/>
</dbReference>
<keyword evidence="1" id="KW-0808">Transferase</keyword>
<evidence type="ECO:0000313" key="2">
    <source>
        <dbReference type="Proteomes" id="UP001197247"/>
    </source>
</evidence>
<sequence length="220" mass="23653">MKPVLGARYPLPLSAYTELLARVSVTRSLWYSWRLRGRVLAGRGSRIRIHRTARVEGPPGWMLVIGMAHDSTPGAVLRMRPRSRLTLGGRVQFMRGTTVHLGYDAHLSVGAGTFVNDGATVHCDHRVEIGADCAISWGVRILDSDVHALLKDGVEQPRHAPVVIGDHCWLGTGATVLKGAELGDHCVAGASAVVTGRFGPGTLVHGVPARAVSKDVSWKH</sequence>
<accession>A0ABS5TLQ8</accession>
<dbReference type="RefSeq" id="WP_214158396.1">
    <property type="nucleotide sequence ID" value="NZ_JAHBAY010000010.1"/>
</dbReference>
<dbReference type="GO" id="GO:0016746">
    <property type="term" value="F:acyltransferase activity"/>
    <property type="evidence" value="ECO:0007669"/>
    <property type="project" value="UniProtKB-KW"/>
</dbReference>
<gene>
    <name evidence="1" type="ORF">KIH74_24060</name>
</gene>
<reference evidence="1 2" key="1">
    <citation type="submission" date="2021-05" db="EMBL/GenBank/DDBJ databases">
        <title>Kineosporia and Streptomyces sp. nov. two new marine actinobacteria isolated from Coral.</title>
        <authorList>
            <person name="Buangrab K."/>
            <person name="Sutthacheep M."/>
            <person name="Yeemin T."/>
            <person name="Harunari E."/>
            <person name="Igarashi Y."/>
            <person name="Kanchanasin P."/>
            <person name="Tanasupawat S."/>
            <person name="Phongsopitanun W."/>
        </authorList>
    </citation>
    <scope>NUCLEOTIDE SEQUENCE [LARGE SCALE GENOMIC DNA]</scope>
    <source>
        <strain evidence="1 2">J2-2</strain>
    </source>
</reference>
<protein>
    <submittedName>
        <fullName evidence="1">Acyltransferase</fullName>
    </submittedName>
</protein>
<dbReference type="Gene3D" id="2.160.10.10">
    <property type="entry name" value="Hexapeptide repeat proteins"/>
    <property type="match status" value="1"/>
</dbReference>
<comment type="caution">
    <text evidence="1">The sequence shown here is derived from an EMBL/GenBank/DDBJ whole genome shotgun (WGS) entry which is preliminary data.</text>
</comment>
<name>A0ABS5TLQ8_9ACTN</name>
<dbReference type="InterPro" id="IPR011004">
    <property type="entry name" value="Trimer_LpxA-like_sf"/>
</dbReference>
<dbReference type="InterPro" id="IPR051159">
    <property type="entry name" value="Hexapeptide_acetyltransf"/>
</dbReference>
<dbReference type="PANTHER" id="PTHR23416">
    <property type="entry name" value="SIALIC ACID SYNTHASE-RELATED"/>
    <property type="match status" value="1"/>
</dbReference>
<dbReference type="CDD" id="cd04647">
    <property type="entry name" value="LbH_MAT_like"/>
    <property type="match status" value="1"/>
</dbReference>
<organism evidence="1 2">
    <name type="scientific">Kineosporia corallincola</name>
    <dbReference type="NCBI Taxonomy" id="2835133"/>
    <lineage>
        <taxon>Bacteria</taxon>
        <taxon>Bacillati</taxon>
        <taxon>Actinomycetota</taxon>
        <taxon>Actinomycetes</taxon>
        <taxon>Kineosporiales</taxon>
        <taxon>Kineosporiaceae</taxon>
        <taxon>Kineosporia</taxon>
    </lineage>
</organism>